<protein>
    <recommendedName>
        <fullName evidence="2">Phenol hydroxylase, assembly protein DmpK</fullName>
    </recommendedName>
</protein>
<dbReference type="EMBL" id="UOEJ01000015">
    <property type="protein sequence ID" value="VAV90923.1"/>
    <property type="molecule type" value="Genomic_DNA"/>
</dbReference>
<sequence length="98" mass="11302">MTDNRRPERDRLQAYRKSVRIFGIRKGKFLEFDFTVGCAELTIELVMPYDAFKEFCETNHVAEISCDIGMRAEFARLATGGMPKIYDNGNIIQLGEFK</sequence>
<dbReference type="AlphaFoldDB" id="A0A3B0S3A5"/>
<evidence type="ECO:0008006" key="2">
    <source>
        <dbReference type="Google" id="ProtNLM"/>
    </source>
</evidence>
<reference evidence="1" key="1">
    <citation type="submission" date="2018-06" db="EMBL/GenBank/DDBJ databases">
        <authorList>
            <person name="Zhirakovskaya E."/>
        </authorList>
    </citation>
    <scope>NUCLEOTIDE SEQUENCE</scope>
</reference>
<gene>
    <name evidence="1" type="ORF">MNBD_ALPHA01-1702</name>
</gene>
<evidence type="ECO:0000313" key="1">
    <source>
        <dbReference type="EMBL" id="VAV90923.1"/>
    </source>
</evidence>
<name>A0A3B0S3A5_9ZZZZ</name>
<dbReference type="InterPro" id="IPR010353">
    <property type="entry name" value="DmpK"/>
</dbReference>
<dbReference type="Pfam" id="PF06099">
    <property type="entry name" value="Phenol_hyd_sub"/>
    <property type="match status" value="1"/>
</dbReference>
<proteinExistence type="predicted"/>
<organism evidence="1">
    <name type="scientific">hydrothermal vent metagenome</name>
    <dbReference type="NCBI Taxonomy" id="652676"/>
    <lineage>
        <taxon>unclassified sequences</taxon>
        <taxon>metagenomes</taxon>
        <taxon>ecological metagenomes</taxon>
    </lineage>
</organism>
<accession>A0A3B0S3A5</accession>